<protein>
    <submittedName>
        <fullName evidence="3">Methyltransferase family protein</fullName>
    </submittedName>
</protein>
<evidence type="ECO:0000256" key="1">
    <source>
        <dbReference type="ARBA" id="ARBA00022679"/>
    </source>
</evidence>
<keyword evidence="3" id="KW-0489">Methyltransferase</keyword>
<dbReference type="PANTHER" id="PTHR43861:SF3">
    <property type="entry name" value="PUTATIVE (AFU_ORTHOLOGUE AFUA_2G14390)-RELATED"/>
    <property type="match status" value="1"/>
</dbReference>
<evidence type="ECO:0000313" key="3">
    <source>
        <dbReference type="EMBL" id="REF99307.1"/>
    </source>
</evidence>
<dbReference type="OrthoDB" id="7032234at2"/>
<dbReference type="Gene3D" id="3.40.50.150">
    <property type="entry name" value="Vaccinia Virus protein VP39"/>
    <property type="match status" value="1"/>
</dbReference>
<dbReference type="AlphaFoldDB" id="A0A3D9ZQ53"/>
<dbReference type="RefSeq" id="WP_116070496.1">
    <property type="nucleotide sequence ID" value="NZ_BONB01000002.1"/>
</dbReference>
<feature type="domain" description="Methyltransferase" evidence="2">
    <location>
        <begin position="37"/>
        <end position="146"/>
    </location>
</feature>
<dbReference type="InterPro" id="IPR029063">
    <property type="entry name" value="SAM-dependent_MTases_sf"/>
</dbReference>
<sequence>MTYVMGRTAAEYARLREQARTWADATGTLLDTVGLAPGARCLDVGCGPGETMRLMAQRVGPTGRVVGVDVDADLGRAAVDQLTAAGHRQCEFVEGDIERADPVPDGGFDLVFGRLILLHVADPVAVLRRMWGWTAPGGALVVQDYDMRGVDCDPPLPVVDDWRRVFLGTYTAAGRDVGLGHRLPRLFAEATGAFPDGTVVNGRIDRLASTGGMLAATYRSITPVGIKLGTVTEAEAETFQAGIAEAMTTHPDHQALWPLLVGAHRRR</sequence>
<dbReference type="EMBL" id="QUMQ01000001">
    <property type="protein sequence ID" value="REF99307.1"/>
    <property type="molecule type" value="Genomic_DNA"/>
</dbReference>
<comment type="caution">
    <text evidence="3">The sequence shown here is derived from an EMBL/GenBank/DDBJ whole genome shotgun (WGS) entry which is preliminary data.</text>
</comment>
<gene>
    <name evidence="3" type="ORF">DFJ67_5342</name>
</gene>
<keyword evidence="1 3" id="KW-0808">Transferase</keyword>
<name>A0A3D9ZQ53_9ACTN</name>
<proteinExistence type="predicted"/>
<dbReference type="GO" id="GO:0008168">
    <property type="term" value="F:methyltransferase activity"/>
    <property type="evidence" value="ECO:0007669"/>
    <property type="project" value="UniProtKB-KW"/>
</dbReference>
<dbReference type="GO" id="GO:0032259">
    <property type="term" value="P:methylation"/>
    <property type="evidence" value="ECO:0007669"/>
    <property type="project" value="UniProtKB-KW"/>
</dbReference>
<organism evidence="3 4">
    <name type="scientific">Asanoa ferruginea</name>
    <dbReference type="NCBI Taxonomy" id="53367"/>
    <lineage>
        <taxon>Bacteria</taxon>
        <taxon>Bacillati</taxon>
        <taxon>Actinomycetota</taxon>
        <taxon>Actinomycetes</taxon>
        <taxon>Micromonosporales</taxon>
        <taxon>Micromonosporaceae</taxon>
        <taxon>Asanoa</taxon>
    </lineage>
</organism>
<accession>A0A3D9ZQ53</accession>
<evidence type="ECO:0000259" key="2">
    <source>
        <dbReference type="Pfam" id="PF13847"/>
    </source>
</evidence>
<evidence type="ECO:0000313" key="4">
    <source>
        <dbReference type="Proteomes" id="UP000256913"/>
    </source>
</evidence>
<dbReference type="Pfam" id="PF13847">
    <property type="entry name" value="Methyltransf_31"/>
    <property type="match status" value="1"/>
</dbReference>
<dbReference type="SUPFAM" id="SSF53335">
    <property type="entry name" value="S-adenosyl-L-methionine-dependent methyltransferases"/>
    <property type="match status" value="1"/>
</dbReference>
<dbReference type="Proteomes" id="UP000256913">
    <property type="component" value="Unassembled WGS sequence"/>
</dbReference>
<keyword evidence="4" id="KW-1185">Reference proteome</keyword>
<dbReference type="PANTHER" id="PTHR43861">
    <property type="entry name" value="TRANS-ACONITATE 2-METHYLTRANSFERASE-RELATED"/>
    <property type="match status" value="1"/>
</dbReference>
<dbReference type="InterPro" id="IPR025714">
    <property type="entry name" value="Methyltranfer_dom"/>
</dbReference>
<reference evidence="3 4" key="1">
    <citation type="submission" date="2018-08" db="EMBL/GenBank/DDBJ databases">
        <title>Sequencing the genomes of 1000 actinobacteria strains.</title>
        <authorList>
            <person name="Klenk H.-P."/>
        </authorList>
    </citation>
    <scope>NUCLEOTIDE SEQUENCE [LARGE SCALE GENOMIC DNA]</scope>
    <source>
        <strain evidence="3 4">DSM 44099</strain>
    </source>
</reference>
<dbReference type="CDD" id="cd02440">
    <property type="entry name" value="AdoMet_MTases"/>
    <property type="match status" value="1"/>
</dbReference>